<feature type="transmembrane region" description="Helical" evidence="7">
    <location>
        <begin position="30"/>
        <end position="53"/>
    </location>
</feature>
<dbReference type="AlphaFoldDB" id="A0A368H2M7"/>
<evidence type="ECO:0000256" key="2">
    <source>
        <dbReference type="ARBA" id="ARBA00022448"/>
    </source>
</evidence>
<protein>
    <submittedName>
        <fullName evidence="8">Uncharacterized protein</fullName>
    </submittedName>
</protein>
<sequence length="105" mass="12096">MLYLHLCIGQYAGQTADVAFRRLMPVTCGLGWAFILAAIPVIIYHNIIITWSLQYLWFSALSVFIPEPLPCPVLDEFPYHRELASNMYFSEQLRLDVILKEGCKM</sequence>
<proteinExistence type="predicted"/>
<dbReference type="PROSITE" id="PS50267">
    <property type="entry name" value="NA_NEUROTRAN_SYMP_3"/>
    <property type="match status" value="1"/>
</dbReference>
<keyword evidence="4" id="KW-0769">Symport</keyword>
<keyword evidence="3 7" id="KW-0812">Transmembrane</keyword>
<evidence type="ECO:0000256" key="3">
    <source>
        <dbReference type="ARBA" id="ARBA00022692"/>
    </source>
</evidence>
<comment type="subcellular location">
    <subcellularLocation>
        <location evidence="1">Membrane</location>
        <topology evidence="1">Multi-pass membrane protein</topology>
    </subcellularLocation>
</comment>
<keyword evidence="9" id="KW-1185">Reference proteome</keyword>
<dbReference type="OrthoDB" id="6581954at2759"/>
<dbReference type="Proteomes" id="UP000252519">
    <property type="component" value="Unassembled WGS sequence"/>
</dbReference>
<dbReference type="InterPro" id="IPR000175">
    <property type="entry name" value="Na/ntran_symport"/>
</dbReference>
<evidence type="ECO:0000256" key="4">
    <source>
        <dbReference type="ARBA" id="ARBA00022847"/>
    </source>
</evidence>
<dbReference type="GO" id="GO:0015179">
    <property type="term" value="F:L-amino acid transmembrane transporter activity"/>
    <property type="evidence" value="ECO:0007669"/>
    <property type="project" value="TreeGrafter"/>
</dbReference>
<dbReference type="STRING" id="29170.A0A368H2M7"/>
<comment type="caution">
    <text evidence="8">The sequence shown here is derived from an EMBL/GenBank/DDBJ whole genome shotgun (WGS) entry which is preliminary data.</text>
</comment>
<evidence type="ECO:0000313" key="8">
    <source>
        <dbReference type="EMBL" id="RCN49545.1"/>
    </source>
</evidence>
<evidence type="ECO:0000256" key="7">
    <source>
        <dbReference type="SAM" id="Phobius"/>
    </source>
</evidence>
<dbReference type="GO" id="GO:0005283">
    <property type="term" value="F:amino acid:sodium symporter activity"/>
    <property type="evidence" value="ECO:0007669"/>
    <property type="project" value="TreeGrafter"/>
</dbReference>
<dbReference type="PANTHER" id="PTHR11616:SF324">
    <property type="entry name" value="SODIUM-DEPENDENT TRANSPORTER SNF-12"/>
    <property type="match status" value="1"/>
</dbReference>
<dbReference type="EMBL" id="JOJR01000032">
    <property type="protein sequence ID" value="RCN49545.1"/>
    <property type="molecule type" value="Genomic_DNA"/>
</dbReference>
<reference evidence="8 9" key="1">
    <citation type="submission" date="2014-10" db="EMBL/GenBank/DDBJ databases">
        <title>Draft genome of the hookworm Ancylostoma caninum.</title>
        <authorList>
            <person name="Mitreva M."/>
        </authorList>
    </citation>
    <scope>NUCLEOTIDE SEQUENCE [LARGE SCALE GENOMIC DNA]</scope>
    <source>
        <strain evidence="8 9">Baltimore</strain>
    </source>
</reference>
<evidence type="ECO:0000256" key="5">
    <source>
        <dbReference type="ARBA" id="ARBA00022989"/>
    </source>
</evidence>
<gene>
    <name evidence="8" type="ORF">ANCCAN_04317</name>
</gene>
<dbReference type="Pfam" id="PF00209">
    <property type="entry name" value="SNF"/>
    <property type="match status" value="1"/>
</dbReference>
<dbReference type="SUPFAM" id="SSF161070">
    <property type="entry name" value="SNF-like"/>
    <property type="match status" value="1"/>
</dbReference>
<accession>A0A368H2M7</accession>
<evidence type="ECO:0000256" key="1">
    <source>
        <dbReference type="ARBA" id="ARBA00004141"/>
    </source>
</evidence>
<dbReference type="PANTHER" id="PTHR11616">
    <property type="entry name" value="SODIUM/CHLORIDE DEPENDENT TRANSPORTER"/>
    <property type="match status" value="1"/>
</dbReference>
<dbReference type="InterPro" id="IPR037272">
    <property type="entry name" value="SNS_sf"/>
</dbReference>
<dbReference type="GO" id="GO:0089718">
    <property type="term" value="P:amino acid import across plasma membrane"/>
    <property type="evidence" value="ECO:0007669"/>
    <property type="project" value="TreeGrafter"/>
</dbReference>
<keyword evidence="6 7" id="KW-0472">Membrane</keyword>
<organism evidence="8 9">
    <name type="scientific">Ancylostoma caninum</name>
    <name type="common">Dog hookworm</name>
    <dbReference type="NCBI Taxonomy" id="29170"/>
    <lineage>
        <taxon>Eukaryota</taxon>
        <taxon>Metazoa</taxon>
        <taxon>Ecdysozoa</taxon>
        <taxon>Nematoda</taxon>
        <taxon>Chromadorea</taxon>
        <taxon>Rhabditida</taxon>
        <taxon>Rhabditina</taxon>
        <taxon>Rhabditomorpha</taxon>
        <taxon>Strongyloidea</taxon>
        <taxon>Ancylostomatidae</taxon>
        <taxon>Ancylostomatinae</taxon>
        <taxon>Ancylostoma</taxon>
    </lineage>
</organism>
<dbReference type="GO" id="GO:0005886">
    <property type="term" value="C:plasma membrane"/>
    <property type="evidence" value="ECO:0007669"/>
    <property type="project" value="TreeGrafter"/>
</dbReference>
<keyword evidence="5 7" id="KW-1133">Transmembrane helix</keyword>
<name>A0A368H2M7_ANCCA</name>
<evidence type="ECO:0000313" key="9">
    <source>
        <dbReference type="Proteomes" id="UP000252519"/>
    </source>
</evidence>
<keyword evidence="2" id="KW-0813">Transport</keyword>
<evidence type="ECO:0000256" key="6">
    <source>
        <dbReference type="ARBA" id="ARBA00023136"/>
    </source>
</evidence>